<dbReference type="EMBL" id="KJ095703">
    <property type="protein sequence ID" value="AIA99575.1"/>
    <property type="molecule type" value="Genomic_DNA"/>
</dbReference>
<feature type="domain" description="Glycosyl hydrolase family 92" evidence="2">
    <location>
        <begin position="283"/>
        <end position="759"/>
    </location>
</feature>
<dbReference type="InterPro" id="IPR041371">
    <property type="entry name" value="GH92_N"/>
</dbReference>
<evidence type="ECO:0000259" key="2">
    <source>
        <dbReference type="Pfam" id="PF07971"/>
    </source>
</evidence>
<accession>A0A060CSI8</accession>
<dbReference type="InterPro" id="IPR012939">
    <property type="entry name" value="Glyco_hydro_92"/>
</dbReference>
<name>A0A060CSI8_9BACT</name>
<dbReference type="NCBIfam" id="TIGR01180">
    <property type="entry name" value="aman2_put"/>
    <property type="match status" value="1"/>
</dbReference>
<feature type="chain" id="PRO_5001582433" description="Alpha-1,2-mannosidase" evidence="1">
    <location>
        <begin position="18"/>
        <end position="762"/>
    </location>
</feature>
<evidence type="ECO:0008006" key="5">
    <source>
        <dbReference type="Google" id="ProtNLM"/>
    </source>
</evidence>
<reference evidence="4" key="1">
    <citation type="journal article" date="2014" name="Microb. Ecol.">
        <title>Phylogenetic and Functional Analysis of Gut Microbiota of a Fungus-Growing Higher Termite: Bacteroidetes from Higher Termites Are a Rich Source of beta-Glucosidase Genes.</title>
        <authorList>
            <person name="Zhang M."/>
            <person name="Liu N."/>
            <person name="Qian C."/>
            <person name="Wang Q."/>
            <person name="Wang Q."/>
            <person name="Long Y."/>
            <person name="Huang Y."/>
            <person name="Zhou Z."/>
            <person name="Yan X."/>
        </authorList>
    </citation>
    <scope>NUCLEOTIDE SEQUENCE</scope>
</reference>
<dbReference type="Gene3D" id="1.20.1610.10">
    <property type="entry name" value="alpha-1,2-mannosidases domains"/>
    <property type="match status" value="1"/>
</dbReference>
<feature type="signal peptide" evidence="1">
    <location>
        <begin position="1"/>
        <end position="17"/>
    </location>
</feature>
<keyword evidence="1" id="KW-0732">Signal</keyword>
<feature type="domain" description="Glycosyl hydrolase family 92 N-terminal" evidence="3">
    <location>
        <begin position="23"/>
        <end position="277"/>
    </location>
</feature>
<evidence type="ECO:0000259" key="3">
    <source>
        <dbReference type="Pfam" id="PF17678"/>
    </source>
</evidence>
<dbReference type="InterPro" id="IPR008928">
    <property type="entry name" value="6-hairpin_glycosidase_sf"/>
</dbReference>
<proteinExistence type="predicted"/>
<dbReference type="InterPro" id="IPR050883">
    <property type="entry name" value="PNGase"/>
</dbReference>
<dbReference type="GO" id="GO:0030246">
    <property type="term" value="F:carbohydrate binding"/>
    <property type="evidence" value="ECO:0007669"/>
    <property type="project" value="InterPro"/>
</dbReference>
<evidence type="ECO:0000256" key="1">
    <source>
        <dbReference type="SAM" id="SignalP"/>
    </source>
</evidence>
<dbReference type="InterPro" id="IPR014718">
    <property type="entry name" value="GH-type_carb-bd"/>
</dbReference>
<dbReference type="Gene3D" id="2.70.98.10">
    <property type="match status" value="1"/>
</dbReference>
<dbReference type="Gene3D" id="3.30.2080.10">
    <property type="entry name" value="GH92 mannosidase domain"/>
    <property type="match status" value="1"/>
</dbReference>
<dbReference type="GO" id="GO:0000224">
    <property type="term" value="F:peptide-N4-(N-acetyl-beta-glucosaminyl)asparagine amidase activity"/>
    <property type="evidence" value="ECO:0007669"/>
    <property type="project" value="TreeGrafter"/>
</dbReference>
<dbReference type="Gene3D" id="1.20.1050.60">
    <property type="entry name" value="alpha-1,2-mannosidase"/>
    <property type="match status" value="1"/>
</dbReference>
<dbReference type="Pfam" id="PF17678">
    <property type="entry name" value="Glyco_hydro_92N"/>
    <property type="match status" value="1"/>
</dbReference>
<dbReference type="PANTHER" id="PTHR12143:SF39">
    <property type="entry name" value="SECRETED PROTEIN"/>
    <property type="match status" value="1"/>
</dbReference>
<dbReference type="GO" id="GO:0006516">
    <property type="term" value="P:glycoprotein catabolic process"/>
    <property type="evidence" value="ECO:0007669"/>
    <property type="project" value="TreeGrafter"/>
</dbReference>
<sequence>MKRLFLILLFAPLFVGAKEPADWVNAFIGTTNKGVTNPGAVVPNGMASVVPFNVTGSTENRFDRDSLWWSAPYEFHNVWMTGLTHVNLSGVGCPDLGSLLLMATGGDLEVDYLKYGSRMAGQQASPGYYAVDLERYNIRAEATATTRTGVTRFTFPGGKGNILMNLGAGLTNESGASVRRVSATEIEGYKLLGTFCYNAQAVFPVYFVMRVSKAPKESGLWKKQPPARGVSWGWDADAGKYKLYTKYEKELAGDDVGAWLSYDTEAGEQIEVRVGVSFVSTANARENLDRETSDRDFAALKDAARSTWNDHLSRATVEGGTDTQKTVFYTGLYHTLIHPSVLNDVNGQYPLMEKGGIGHTDGTRYTVFSLWDTYRNVHQLYTLLFPEKQVDMVRSMIAMYDEWGWMPKWELFGRETWTMEGDPSIPVITDTWLKGVRGYDIEKAYEAFYKSATMPGIALPDTVRPGGEMPDSYYSTMTGEFNRMRPDINDYISKGYVPLRGQYDNSVSHALEYYIADYSLSLLAADLGKKDDAALFRKRSDGWRNYYDTKYGTLRPKTADGKFWSPFDPAEGMDFAPNPGFHEGCAWNYTFYVPHDVKGLAKVMGGSRKFVDKLESVFAMGYYDPANEPDIAYPYLFSYFPGEEWRTQKHVAELLEKHFRNAPDGIPGNDDAGAMSAWAVFSMMGFYPDCPGQPDYTLTTPTFDRVTLRLNPDYYPAGQFTIEKTGKGYTNNIELDGKKLKNYRIGHQDLVGGGMLKFTATR</sequence>
<protein>
    <recommendedName>
        <fullName evidence="5">Alpha-1,2-mannosidase</fullName>
    </recommendedName>
</protein>
<dbReference type="FunFam" id="1.20.1050.60:FF:000001">
    <property type="entry name" value="Putative alpha-1,2-mannosidase"/>
    <property type="match status" value="1"/>
</dbReference>
<dbReference type="PANTHER" id="PTHR12143">
    <property type="entry name" value="PEPTIDE N-GLYCANASE PNGASE -RELATED"/>
    <property type="match status" value="1"/>
</dbReference>
<dbReference type="GO" id="GO:0005829">
    <property type="term" value="C:cytosol"/>
    <property type="evidence" value="ECO:0007669"/>
    <property type="project" value="TreeGrafter"/>
</dbReference>
<dbReference type="AlphaFoldDB" id="A0A060CSI8"/>
<dbReference type="InterPro" id="IPR005887">
    <property type="entry name" value="GH92_a_mannosidase_put"/>
</dbReference>
<dbReference type="SUPFAM" id="SSF48208">
    <property type="entry name" value="Six-hairpin glycosidases"/>
    <property type="match status" value="1"/>
</dbReference>
<dbReference type="GO" id="GO:0005975">
    <property type="term" value="P:carbohydrate metabolic process"/>
    <property type="evidence" value="ECO:0007669"/>
    <property type="project" value="InterPro"/>
</dbReference>
<dbReference type="Pfam" id="PF07971">
    <property type="entry name" value="Glyco_hydro_92"/>
    <property type="match status" value="1"/>
</dbReference>
<evidence type="ECO:0000313" key="4">
    <source>
        <dbReference type="EMBL" id="AIA99575.1"/>
    </source>
</evidence>
<organism evidence="4">
    <name type="scientific">uncultured bacterium contig00010(2014)</name>
    <dbReference type="NCBI Taxonomy" id="1465626"/>
    <lineage>
        <taxon>Bacteria</taxon>
        <taxon>environmental samples</taxon>
    </lineage>
</organism>